<feature type="compositionally biased region" description="Gly residues" evidence="1">
    <location>
        <begin position="74"/>
        <end position="85"/>
    </location>
</feature>
<accession>A0ABR6AW28</accession>
<gene>
    <name evidence="2" type="ORF">FHW20_004575</name>
</gene>
<protein>
    <submittedName>
        <fullName evidence="2">Uncharacterized protein</fullName>
    </submittedName>
</protein>
<keyword evidence="3" id="KW-1185">Reference proteome</keyword>
<comment type="caution">
    <text evidence="2">The sequence shown here is derived from an EMBL/GenBank/DDBJ whole genome shotgun (WGS) entry which is preliminary data.</text>
</comment>
<name>A0ABR6AW28_9HYPH</name>
<sequence length="141" mass="15467">MPVPKFLAVYTMKPEDLASFRRLPKAEQDAVDAEGLVQWVAWEERNAAVILDHGGMVGKTTRVTKHGIAEAKKSGGGSCNSGGCGEAVSRPSAHHGVSRRRRRYHAFYDVISCVHPRRPGRIARWKWNQSCGALGHESASC</sequence>
<organism evidence="2 3">
    <name type="scientific">Brucella intermedia</name>
    <dbReference type="NCBI Taxonomy" id="94625"/>
    <lineage>
        <taxon>Bacteria</taxon>
        <taxon>Pseudomonadati</taxon>
        <taxon>Pseudomonadota</taxon>
        <taxon>Alphaproteobacteria</taxon>
        <taxon>Hyphomicrobiales</taxon>
        <taxon>Brucellaceae</taxon>
        <taxon>Brucella/Ochrobactrum group</taxon>
        <taxon>Brucella</taxon>
    </lineage>
</organism>
<evidence type="ECO:0000313" key="2">
    <source>
        <dbReference type="EMBL" id="MBA8853592.1"/>
    </source>
</evidence>
<reference evidence="2 3" key="1">
    <citation type="submission" date="2020-07" db="EMBL/GenBank/DDBJ databases">
        <title>Genomic Encyclopedia of Type Strains, Phase IV (KMG-V): Genome sequencing to study the core and pangenomes of soil and plant-associated prokaryotes.</title>
        <authorList>
            <person name="Whitman W."/>
        </authorList>
    </citation>
    <scope>NUCLEOTIDE SEQUENCE [LARGE SCALE GENOMIC DNA]</scope>
    <source>
        <strain evidence="2 3">RH4WT92</strain>
    </source>
</reference>
<evidence type="ECO:0000256" key="1">
    <source>
        <dbReference type="SAM" id="MobiDB-lite"/>
    </source>
</evidence>
<feature type="region of interest" description="Disordered" evidence="1">
    <location>
        <begin position="72"/>
        <end position="97"/>
    </location>
</feature>
<proteinExistence type="predicted"/>
<dbReference type="Proteomes" id="UP000578622">
    <property type="component" value="Unassembled WGS sequence"/>
</dbReference>
<evidence type="ECO:0000313" key="3">
    <source>
        <dbReference type="Proteomes" id="UP000578622"/>
    </source>
</evidence>
<dbReference type="EMBL" id="JACGXG010000013">
    <property type="protein sequence ID" value="MBA8853592.1"/>
    <property type="molecule type" value="Genomic_DNA"/>
</dbReference>